<dbReference type="GO" id="GO:0005886">
    <property type="term" value="C:plasma membrane"/>
    <property type="evidence" value="ECO:0007669"/>
    <property type="project" value="UniProtKB-SubCell"/>
</dbReference>
<dbReference type="InterPro" id="IPR003960">
    <property type="entry name" value="ATPase_AAA_CS"/>
</dbReference>
<feature type="transmembrane region" description="Helical" evidence="15">
    <location>
        <begin position="22"/>
        <end position="40"/>
    </location>
</feature>
<comment type="similarity">
    <text evidence="2 15">In the C-terminal section; belongs to the peptidase M41 family.</text>
</comment>
<dbReference type="eggNOG" id="COG0465">
    <property type="taxonomic scope" value="Bacteria"/>
</dbReference>
<comment type="caution">
    <text evidence="20">The sequence shown here is derived from an EMBL/GenBank/DDBJ whole genome shotgun (WGS) entry which is preliminary data.</text>
</comment>
<proteinExistence type="inferred from homology"/>
<keyword evidence="20" id="KW-0131">Cell cycle</keyword>
<feature type="domain" description="AAA+ ATPase" evidence="19">
    <location>
        <begin position="202"/>
        <end position="341"/>
    </location>
</feature>
<evidence type="ECO:0000256" key="8">
    <source>
        <dbReference type="ARBA" id="ARBA00022801"/>
    </source>
</evidence>
<keyword evidence="12 15" id="KW-0482">Metalloprotease</keyword>
<dbReference type="Gene3D" id="1.10.8.60">
    <property type="match status" value="1"/>
</dbReference>
<dbReference type="GO" id="GO:0004176">
    <property type="term" value="F:ATP-dependent peptidase activity"/>
    <property type="evidence" value="ECO:0007669"/>
    <property type="project" value="InterPro"/>
</dbReference>
<evidence type="ECO:0000256" key="11">
    <source>
        <dbReference type="ARBA" id="ARBA00022989"/>
    </source>
</evidence>
<keyword evidence="5 15" id="KW-0812">Transmembrane</keyword>
<evidence type="ECO:0000256" key="16">
    <source>
        <dbReference type="RuleBase" id="RU003651"/>
    </source>
</evidence>
<dbReference type="PROSITE" id="PS00674">
    <property type="entry name" value="AAA"/>
    <property type="match status" value="1"/>
</dbReference>
<evidence type="ECO:0000256" key="6">
    <source>
        <dbReference type="ARBA" id="ARBA00022723"/>
    </source>
</evidence>
<keyword evidence="11 15" id="KW-1133">Transmembrane helix</keyword>
<keyword evidence="10 15" id="KW-0067">ATP-binding</keyword>
<feature type="binding site" evidence="15">
    <location>
        <begin position="210"/>
        <end position="217"/>
    </location>
    <ligand>
        <name>ATP</name>
        <dbReference type="ChEBI" id="CHEBI:30616"/>
    </ligand>
</feature>
<dbReference type="Gene3D" id="1.20.58.760">
    <property type="entry name" value="Peptidase M41"/>
    <property type="match status" value="1"/>
</dbReference>
<evidence type="ECO:0000256" key="14">
    <source>
        <dbReference type="ARBA" id="ARBA00061570"/>
    </source>
</evidence>
<sequence>MNDQNDPNDGPPEGQNPWVKQLMIWGGIFMALLLVVSMFNGGGQPAGEQMAYSEFRDQVAAGSVKDVALGEDLITGTLKSGEAFSTVPVASDTQITTLLEENEVRFTGKAPEQTSLLLVILVQALPFILILGIAFFALRQVQKGGGGGAMGFGKSKAKMLTERQGRVTFDDVAGIDEAREELEEIVEFLKDPTRFSKLGGQIPKGALLVGSPGTGKTLLARAIAGEAGVPFFTISGSDFVEMFVGVGASRVRDMFEQAKKSSPCIVFIDEIDAVGRSRGHGLGNSNDEREQTLNQLLVEMDGFEANEGIIIIAATNRPDVLDPALLRPGRFDRQVVVPIPDIDGREKILGVHMKKVPLAPDVNPRTIARGTPGFSGADLANLVNEAALLAARRNKRLVAMQEFEDAKDKVMMGAERRSMVMTEDEKKMTAYHEAGHALVSINEPASDPIHKATIIPRGRALGMVMRLPERDSYSYHRDKMHANLAVAMGGRVAEDIIFGHDKVSSGASGDIQYATDLARNMVTKWGMSEKLGPLQYEQSQEGYLGMGQTARTMGGAETNKLIDAEIKSLVEGGLKRAEDILKEQEDKLHLLAQALLEYETLTGDEIDQLMKDGKIDRPDEPKGPSVVKPVQGSAVPKAGKRFGGSGGEAPQGA</sequence>
<evidence type="ECO:0000256" key="4">
    <source>
        <dbReference type="ARBA" id="ARBA00022670"/>
    </source>
</evidence>
<dbReference type="STRING" id="1044.EH31_16760"/>
<feature type="coiled-coil region" evidence="17">
    <location>
        <begin position="574"/>
        <end position="601"/>
    </location>
</feature>
<dbReference type="PANTHER" id="PTHR23076:SF97">
    <property type="entry name" value="ATP-DEPENDENT ZINC METALLOPROTEASE YME1L1"/>
    <property type="match status" value="1"/>
</dbReference>
<dbReference type="Proteomes" id="UP000027647">
    <property type="component" value="Unassembled WGS sequence"/>
</dbReference>
<evidence type="ECO:0000259" key="19">
    <source>
        <dbReference type="SMART" id="SM00382"/>
    </source>
</evidence>
<keyword evidence="20" id="KW-0132">Cell division</keyword>
<dbReference type="EC" id="3.4.24.-" evidence="15"/>
<keyword evidence="17" id="KW-0175">Coiled coil</keyword>
<comment type="similarity">
    <text evidence="14 15">In the central section; belongs to the AAA ATPase family.</text>
</comment>
<keyword evidence="3 15" id="KW-1003">Cell membrane</keyword>
<evidence type="ECO:0000313" key="21">
    <source>
        <dbReference type="Proteomes" id="UP000027647"/>
    </source>
</evidence>
<evidence type="ECO:0000256" key="5">
    <source>
        <dbReference type="ARBA" id="ARBA00022692"/>
    </source>
</evidence>
<feature type="region of interest" description="Disordered" evidence="18">
    <location>
        <begin position="610"/>
        <end position="653"/>
    </location>
</feature>
<evidence type="ECO:0000256" key="17">
    <source>
        <dbReference type="SAM" id="Coils"/>
    </source>
</evidence>
<dbReference type="Pfam" id="PF17862">
    <property type="entry name" value="AAA_lid_3"/>
    <property type="match status" value="1"/>
</dbReference>
<evidence type="ECO:0000256" key="13">
    <source>
        <dbReference type="ARBA" id="ARBA00023136"/>
    </source>
</evidence>
<reference evidence="20 21" key="1">
    <citation type="submission" date="2014-04" db="EMBL/GenBank/DDBJ databases">
        <title>A comprehensive comparison of genomes of Erythrobacter spp. strains.</title>
        <authorList>
            <person name="Zheng Q."/>
        </authorList>
    </citation>
    <scope>NUCLEOTIDE SEQUENCE [LARGE SCALE GENOMIC DNA]</scope>
    <source>
        <strain evidence="20 21">DSM 6997</strain>
    </source>
</reference>
<accession>A0A074M2H0</accession>
<dbReference type="InterPro" id="IPR003959">
    <property type="entry name" value="ATPase_AAA_core"/>
</dbReference>
<keyword evidence="8 15" id="KW-0378">Hydrolase</keyword>
<comment type="subcellular location">
    <subcellularLocation>
        <location evidence="15">Cell membrane</location>
        <topology evidence="15">Multi-pass membrane protein</topology>
        <orientation evidence="15">Cytoplasmic side</orientation>
    </subcellularLocation>
    <subcellularLocation>
        <location evidence="1">Membrane</location>
    </subcellularLocation>
</comment>
<keyword evidence="7 15" id="KW-0547">Nucleotide-binding</keyword>
<dbReference type="AlphaFoldDB" id="A0A074M2H0"/>
<feature type="active site" evidence="15">
    <location>
        <position position="433"/>
    </location>
</feature>
<comment type="cofactor">
    <cofactor evidence="15">
        <name>Zn(2+)</name>
        <dbReference type="ChEBI" id="CHEBI:29105"/>
    </cofactor>
    <text evidence="15">Binds 1 zinc ion per subunit.</text>
</comment>
<evidence type="ECO:0000256" key="7">
    <source>
        <dbReference type="ARBA" id="ARBA00022741"/>
    </source>
</evidence>
<dbReference type="InterPro" id="IPR005936">
    <property type="entry name" value="FtsH"/>
</dbReference>
<dbReference type="NCBIfam" id="TIGR01241">
    <property type="entry name" value="FtsH_fam"/>
    <property type="match status" value="1"/>
</dbReference>
<feature type="compositionally biased region" description="Basic and acidic residues" evidence="18">
    <location>
        <begin position="610"/>
        <end position="622"/>
    </location>
</feature>
<dbReference type="OrthoDB" id="9809379at2"/>
<dbReference type="InterPro" id="IPR000642">
    <property type="entry name" value="Peptidase_M41"/>
</dbReference>
<dbReference type="Gene3D" id="3.30.720.210">
    <property type="match status" value="1"/>
</dbReference>
<dbReference type="SMART" id="SM00382">
    <property type="entry name" value="AAA"/>
    <property type="match status" value="1"/>
</dbReference>
<evidence type="ECO:0000256" key="15">
    <source>
        <dbReference type="HAMAP-Rule" id="MF_01458"/>
    </source>
</evidence>
<evidence type="ECO:0000256" key="9">
    <source>
        <dbReference type="ARBA" id="ARBA00022833"/>
    </source>
</evidence>
<dbReference type="HAMAP" id="MF_01458">
    <property type="entry name" value="FtsH"/>
    <property type="match status" value="1"/>
</dbReference>
<dbReference type="InterPro" id="IPR027417">
    <property type="entry name" value="P-loop_NTPase"/>
</dbReference>
<dbReference type="GO" id="GO:0008270">
    <property type="term" value="F:zinc ion binding"/>
    <property type="evidence" value="ECO:0007669"/>
    <property type="project" value="UniProtKB-UniRule"/>
</dbReference>
<dbReference type="FunFam" id="1.10.8.60:FF:000001">
    <property type="entry name" value="ATP-dependent zinc metalloprotease FtsH"/>
    <property type="match status" value="1"/>
</dbReference>
<dbReference type="Pfam" id="PF01434">
    <property type="entry name" value="Peptidase_M41"/>
    <property type="match status" value="1"/>
</dbReference>
<evidence type="ECO:0000256" key="10">
    <source>
        <dbReference type="ARBA" id="ARBA00022840"/>
    </source>
</evidence>
<dbReference type="SUPFAM" id="SSF52540">
    <property type="entry name" value="P-loop containing nucleoside triphosphate hydrolases"/>
    <property type="match status" value="1"/>
</dbReference>
<feature type="binding site" evidence="15">
    <location>
        <position position="510"/>
    </location>
    <ligand>
        <name>Zn(2+)</name>
        <dbReference type="ChEBI" id="CHEBI:29105"/>
        <note>catalytic</note>
    </ligand>
</feature>
<comment type="similarity">
    <text evidence="16">Belongs to the AAA ATPase family.</text>
</comment>
<dbReference type="GO" id="GO:0016887">
    <property type="term" value="F:ATP hydrolysis activity"/>
    <property type="evidence" value="ECO:0007669"/>
    <property type="project" value="UniProtKB-UniRule"/>
</dbReference>
<dbReference type="FunFam" id="1.20.58.760:FF:000001">
    <property type="entry name" value="ATP-dependent zinc metalloprotease FtsH"/>
    <property type="match status" value="1"/>
</dbReference>
<evidence type="ECO:0000256" key="18">
    <source>
        <dbReference type="SAM" id="MobiDB-lite"/>
    </source>
</evidence>
<dbReference type="EMBL" id="JMIW01000009">
    <property type="protein sequence ID" value="KEO88606.1"/>
    <property type="molecule type" value="Genomic_DNA"/>
</dbReference>
<comment type="subunit">
    <text evidence="15">Homohexamer.</text>
</comment>
<dbReference type="MEROPS" id="M41.001"/>
<keyword evidence="21" id="KW-1185">Reference proteome</keyword>
<feature type="transmembrane region" description="Helical" evidence="15">
    <location>
        <begin position="115"/>
        <end position="138"/>
    </location>
</feature>
<gene>
    <name evidence="15" type="primary">ftsH</name>
    <name evidence="20" type="ORF">EH31_16760</name>
</gene>
<dbReference type="Pfam" id="PF00004">
    <property type="entry name" value="AAA"/>
    <property type="match status" value="1"/>
</dbReference>
<dbReference type="GO" id="GO:0005524">
    <property type="term" value="F:ATP binding"/>
    <property type="evidence" value="ECO:0007669"/>
    <property type="project" value="UniProtKB-UniRule"/>
</dbReference>
<keyword evidence="9 15" id="KW-0862">Zinc</keyword>
<dbReference type="Pfam" id="PF06480">
    <property type="entry name" value="FtsH_ext"/>
    <property type="match status" value="1"/>
</dbReference>
<feature type="binding site" evidence="15">
    <location>
        <position position="436"/>
    </location>
    <ligand>
        <name>Zn(2+)</name>
        <dbReference type="ChEBI" id="CHEBI:29105"/>
        <note>catalytic</note>
    </ligand>
</feature>
<name>A0A074M2H0_ERYLO</name>
<comment type="function">
    <text evidence="15">Acts as a processive, ATP-dependent zinc metallopeptidase for both cytoplasmic and membrane proteins. Plays a role in the quality control of integral membrane proteins.</text>
</comment>
<dbReference type="GO" id="GO:0030163">
    <property type="term" value="P:protein catabolic process"/>
    <property type="evidence" value="ECO:0007669"/>
    <property type="project" value="UniProtKB-UniRule"/>
</dbReference>
<keyword evidence="6 15" id="KW-0479">Metal-binding</keyword>
<dbReference type="GO" id="GO:0051301">
    <property type="term" value="P:cell division"/>
    <property type="evidence" value="ECO:0007669"/>
    <property type="project" value="UniProtKB-KW"/>
</dbReference>
<feature type="compositionally biased region" description="Gly residues" evidence="18">
    <location>
        <begin position="641"/>
        <end position="653"/>
    </location>
</feature>
<dbReference type="CDD" id="cd19501">
    <property type="entry name" value="RecA-like_FtsH"/>
    <property type="match status" value="1"/>
</dbReference>
<dbReference type="FunFam" id="3.40.50.300:FF:000001">
    <property type="entry name" value="ATP-dependent zinc metalloprotease FtsH"/>
    <property type="match status" value="1"/>
</dbReference>
<evidence type="ECO:0000313" key="20">
    <source>
        <dbReference type="EMBL" id="KEO88606.1"/>
    </source>
</evidence>
<dbReference type="RefSeq" id="WP_034962159.1">
    <property type="nucleotide sequence ID" value="NZ_JMIW01000009.1"/>
</dbReference>
<dbReference type="SUPFAM" id="SSF140990">
    <property type="entry name" value="FtsH protease domain-like"/>
    <property type="match status" value="1"/>
</dbReference>
<dbReference type="Gene3D" id="3.40.50.300">
    <property type="entry name" value="P-loop containing nucleotide triphosphate hydrolases"/>
    <property type="match status" value="1"/>
</dbReference>
<dbReference type="PANTHER" id="PTHR23076">
    <property type="entry name" value="METALLOPROTEASE M41 FTSH"/>
    <property type="match status" value="1"/>
</dbReference>
<keyword evidence="13 15" id="KW-0472">Membrane</keyword>
<keyword evidence="4 15" id="KW-0645">Protease</keyword>
<dbReference type="GO" id="GO:0004222">
    <property type="term" value="F:metalloendopeptidase activity"/>
    <property type="evidence" value="ECO:0007669"/>
    <property type="project" value="InterPro"/>
</dbReference>
<evidence type="ECO:0000256" key="2">
    <source>
        <dbReference type="ARBA" id="ARBA00010044"/>
    </source>
</evidence>
<evidence type="ECO:0000256" key="1">
    <source>
        <dbReference type="ARBA" id="ARBA00004370"/>
    </source>
</evidence>
<dbReference type="InterPro" id="IPR041569">
    <property type="entry name" value="AAA_lid_3"/>
</dbReference>
<evidence type="ECO:0000256" key="12">
    <source>
        <dbReference type="ARBA" id="ARBA00023049"/>
    </source>
</evidence>
<protein>
    <recommendedName>
        <fullName evidence="15">ATP-dependent zinc metalloprotease FtsH</fullName>
        <ecNumber evidence="15">3.4.24.-</ecNumber>
    </recommendedName>
</protein>
<dbReference type="GO" id="GO:0006508">
    <property type="term" value="P:proteolysis"/>
    <property type="evidence" value="ECO:0007669"/>
    <property type="project" value="UniProtKB-KW"/>
</dbReference>
<feature type="binding site" evidence="15">
    <location>
        <position position="432"/>
    </location>
    <ligand>
        <name>Zn(2+)</name>
        <dbReference type="ChEBI" id="CHEBI:29105"/>
        <note>catalytic</note>
    </ligand>
</feature>
<dbReference type="InterPro" id="IPR011546">
    <property type="entry name" value="Pept_M41_FtsH_extracell"/>
</dbReference>
<evidence type="ECO:0000256" key="3">
    <source>
        <dbReference type="ARBA" id="ARBA00022475"/>
    </source>
</evidence>
<dbReference type="InterPro" id="IPR037219">
    <property type="entry name" value="Peptidase_M41-like"/>
</dbReference>
<organism evidence="20 21">
    <name type="scientific">Erythrobacter longus</name>
    <dbReference type="NCBI Taxonomy" id="1044"/>
    <lineage>
        <taxon>Bacteria</taxon>
        <taxon>Pseudomonadati</taxon>
        <taxon>Pseudomonadota</taxon>
        <taxon>Alphaproteobacteria</taxon>
        <taxon>Sphingomonadales</taxon>
        <taxon>Erythrobacteraceae</taxon>
        <taxon>Erythrobacter/Porphyrobacter group</taxon>
        <taxon>Erythrobacter</taxon>
    </lineage>
</organism>
<dbReference type="InterPro" id="IPR003593">
    <property type="entry name" value="AAA+_ATPase"/>
</dbReference>